<keyword evidence="3 6" id="KW-0808">Transferase</keyword>
<evidence type="ECO:0000256" key="1">
    <source>
        <dbReference type="ARBA" id="ARBA00022649"/>
    </source>
</evidence>
<keyword evidence="2 6" id="KW-0328">Glycosyltransferase</keyword>
<dbReference type="InterPro" id="IPR029494">
    <property type="entry name" value="DarT"/>
</dbReference>
<sequence length="204" mass="23473">MRKIVEERKIDMLIHFTQADNLESILRHGIIPISEHKHKGIKAMKNDSYRLDFCENATSISIDFPNYKLFYKFRMKDTSINWVILALEPSILWEKQCIFCPDNAANSNVSLRTIQERMGREAMLQMFAEHPNKPSRSVLGIPDACPTNPQAEVLVNGTIETKYIGGVAFQNKTTLDRFTEVIPSNIPTAIVEGFFDARKDFNYW</sequence>
<gene>
    <name evidence="8" type="ORF">VK70_10150</name>
</gene>
<dbReference type="AlphaFoldDB" id="A0A0F7CHY4"/>
<keyword evidence="1 6" id="KW-1277">Toxin-antitoxin system</keyword>
<name>A0A0F7CHY4_PAEDU</name>
<keyword evidence="4 6" id="KW-0548">Nucleotidyltransferase</keyword>
<keyword evidence="5 6" id="KW-0238">DNA-binding</keyword>
<evidence type="ECO:0000313" key="8">
    <source>
        <dbReference type="EMBL" id="AKG34881.1"/>
    </source>
</evidence>
<dbReference type="PROSITE" id="PS52018">
    <property type="entry name" value="DART"/>
    <property type="match status" value="1"/>
</dbReference>
<protein>
    <recommendedName>
        <fullName evidence="7">DarT domain-containing protein</fullName>
    </recommendedName>
</protein>
<accession>A0A0F7CHY4</accession>
<comment type="catalytic activity">
    <reaction evidence="6">
        <text>a thymidine in DNA + NAD(+) = an N-(ADP-alpha-D-ribosyl)-thymidine in DNA + nicotinamide + H(+)</text>
        <dbReference type="Rhea" id="RHEA:71651"/>
        <dbReference type="Rhea" id="RHEA-COMP:13556"/>
        <dbReference type="Rhea" id="RHEA-COMP:18051"/>
        <dbReference type="ChEBI" id="CHEBI:15378"/>
        <dbReference type="ChEBI" id="CHEBI:17154"/>
        <dbReference type="ChEBI" id="CHEBI:57540"/>
        <dbReference type="ChEBI" id="CHEBI:137386"/>
        <dbReference type="ChEBI" id="CHEBI:191199"/>
    </reaction>
</comment>
<evidence type="ECO:0000256" key="2">
    <source>
        <dbReference type="ARBA" id="ARBA00022676"/>
    </source>
</evidence>
<dbReference type="PATRIC" id="fig|1333534.5.peg.2235"/>
<dbReference type="OrthoDB" id="2052979at2"/>
<dbReference type="Proteomes" id="UP000034189">
    <property type="component" value="Chromosome"/>
</dbReference>
<proteinExistence type="inferred from homology"/>
<reference evidence="8 9" key="2">
    <citation type="journal article" date="2016" name="Genome Announc.">
        <title>Genome Sequence of a Gram-Positive Diazotroph, Paenibacillus durus Type Strain ATCC 35681.</title>
        <authorList>
            <person name="Halim M.A."/>
            <person name="Rahman A.Y."/>
            <person name="Sim K.S."/>
            <person name="Yam H.C."/>
            <person name="Rahim A.A."/>
            <person name="Ghazali A.H."/>
            <person name="Najimudin N."/>
        </authorList>
    </citation>
    <scope>NUCLEOTIDE SEQUENCE [LARGE SCALE GENOMIC DNA]</scope>
    <source>
        <strain evidence="8 9">ATCC 35681</strain>
    </source>
</reference>
<reference evidence="8 9" key="1">
    <citation type="submission" date="2015-03" db="EMBL/GenBank/DDBJ databases">
        <authorList>
            <person name="Abdul Halim M."/>
        </authorList>
    </citation>
    <scope>NUCLEOTIDE SEQUENCE [LARGE SCALE GENOMIC DNA]</scope>
    <source>
        <strain evidence="8 9">ATCC 35681</strain>
    </source>
</reference>
<dbReference type="HOGENOM" id="CLU_088931_1_0_9"/>
<dbReference type="RefSeq" id="WP_025698881.1">
    <property type="nucleotide sequence ID" value="NZ_ASQQ01000629.1"/>
</dbReference>
<dbReference type="GO" id="GO:0016779">
    <property type="term" value="F:nucleotidyltransferase activity"/>
    <property type="evidence" value="ECO:0007669"/>
    <property type="project" value="UniProtKB-UniRule"/>
</dbReference>
<evidence type="ECO:0000259" key="7">
    <source>
        <dbReference type="PROSITE" id="PS52018"/>
    </source>
</evidence>
<feature type="binding site" evidence="6">
    <location>
        <position position="50"/>
    </location>
    <ligand>
        <name>NAD(+)</name>
        <dbReference type="ChEBI" id="CHEBI:57540"/>
    </ligand>
</feature>
<dbReference type="GO" id="GO:0016757">
    <property type="term" value="F:glycosyltransferase activity"/>
    <property type="evidence" value="ECO:0007669"/>
    <property type="project" value="UniProtKB-UniRule"/>
</dbReference>
<evidence type="ECO:0000256" key="6">
    <source>
        <dbReference type="PROSITE-ProRule" id="PRU01362"/>
    </source>
</evidence>
<evidence type="ECO:0000256" key="5">
    <source>
        <dbReference type="ARBA" id="ARBA00023125"/>
    </source>
</evidence>
<feature type="active site" evidence="6">
    <location>
        <position position="152"/>
    </location>
</feature>
<comment type="similarity">
    <text evidence="6">Belongs to the DarT ADP-ribosyltransferase family.</text>
</comment>
<feature type="domain" description="DarT" evidence="7">
    <location>
        <begin position="11"/>
        <end position="196"/>
    </location>
</feature>
<feature type="active site" description="Proton acceptor" evidence="6">
    <location>
        <position position="50"/>
    </location>
</feature>
<comment type="caution">
    <text evidence="6">Lacks conserved residue(s) required for the propagation of feature annotation.</text>
</comment>
<dbReference type="EMBL" id="CP011114">
    <property type="protein sequence ID" value="AKG34881.1"/>
    <property type="molecule type" value="Genomic_DNA"/>
</dbReference>
<evidence type="ECO:0000256" key="4">
    <source>
        <dbReference type="ARBA" id="ARBA00022695"/>
    </source>
</evidence>
<feature type="binding site" evidence="6">
    <location>
        <begin position="15"/>
        <end position="17"/>
    </location>
    <ligand>
        <name>NAD(+)</name>
        <dbReference type="ChEBI" id="CHEBI:57540"/>
    </ligand>
</feature>
<dbReference type="Pfam" id="PF14487">
    <property type="entry name" value="DarT"/>
    <property type="match status" value="1"/>
</dbReference>
<evidence type="ECO:0000313" key="9">
    <source>
        <dbReference type="Proteomes" id="UP000034189"/>
    </source>
</evidence>
<evidence type="ECO:0000256" key="3">
    <source>
        <dbReference type="ARBA" id="ARBA00022679"/>
    </source>
</evidence>
<organism evidence="8 9">
    <name type="scientific">Paenibacillus durus ATCC 35681</name>
    <dbReference type="NCBI Taxonomy" id="1333534"/>
    <lineage>
        <taxon>Bacteria</taxon>
        <taxon>Bacillati</taxon>
        <taxon>Bacillota</taxon>
        <taxon>Bacilli</taxon>
        <taxon>Bacillales</taxon>
        <taxon>Paenibacillaceae</taxon>
        <taxon>Paenibacillus</taxon>
    </lineage>
</organism>
<dbReference type="GO" id="GO:0003677">
    <property type="term" value="F:DNA binding"/>
    <property type="evidence" value="ECO:0007669"/>
    <property type="project" value="UniProtKB-UniRule"/>
</dbReference>